<dbReference type="EMBL" id="CATQJL010000223">
    <property type="protein sequence ID" value="CAJ0597690.1"/>
    <property type="molecule type" value="Genomic_DNA"/>
</dbReference>
<protein>
    <submittedName>
        <fullName evidence="1">Uncharacterized protein</fullName>
    </submittedName>
</protein>
<proteinExistence type="predicted"/>
<keyword evidence="2" id="KW-1185">Reference proteome</keyword>
<dbReference type="Proteomes" id="UP001176961">
    <property type="component" value="Unassembled WGS sequence"/>
</dbReference>
<evidence type="ECO:0000313" key="1">
    <source>
        <dbReference type="EMBL" id="CAJ0597690.1"/>
    </source>
</evidence>
<sequence>MSGLCSSAVDRFADENAVAVPMLAFRSVHFVLSLVNDEVSCCSVVDQITLLFWMLRSLVIRLQSSIGWKVSSVELMVWLICSVFSVLFSSIDMEEHLFSGAHWCSVQGCYGLTCLDRQSRLYCSVVYLFTVATNVVSVVAFCQLQMCLITEQDV</sequence>
<reference evidence="1" key="1">
    <citation type="submission" date="2023-07" db="EMBL/GenBank/DDBJ databases">
        <authorList>
            <consortium name="CYATHOMIX"/>
        </authorList>
    </citation>
    <scope>NUCLEOTIDE SEQUENCE</scope>
    <source>
        <strain evidence="1">N/A</strain>
    </source>
</reference>
<organism evidence="1 2">
    <name type="scientific">Cylicocyclus nassatus</name>
    <name type="common">Nematode worm</name>
    <dbReference type="NCBI Taxonomy" id="53992"/>
    <lineage>
        <taxon>Eukaryota</taxon>
        <taxon>Metazoa</taxon>
        <taxon>Ecdysozoa</taxon>
        <taxon>Nematoda</taxon>
        <taxon>Chromadorea</taxon>
        <taxon>Rhabditida</taxon>
        <taxon>Rhabditina</taxon>
        <taxon>Rhabditomorpha</taxon>
        <taxon>Strongyloidea</taxon>
        <taxon>Strongylidae</taxon>
        <taxon>Cylicocyclus</taxon>
    </lineage>
</organism>
<accession>A0AA36GT43</accession>
<evidence type="ECO:0000313" key="2">
    <source>
        <dbReference type="Proteomes" id="UP001176961"/>
    </source>
</evidence>
<gene>
    <name evidence="1" type="ORF">CYNAS_LOCUS9673</name>
</gene>
<comment type="caution">
    <text evidence="1">The sequence shown here is derived from an EMBL/GenBank/DDBJ whole genome shotgun (WGS) entry which is preliminary data.</text>
</comment>
<dbReference type="AlphaFoldDB" id="A0AA36GT43"/>
<name>A0AA36GT43_CYLNA</name>